<keyword evidence="2" id="KW-1185">Reference proteome</keyword>
<gene>
    <name evidence="1" type="ORF">C2G38_2090589</name>
</gene>
<name>A0A397V230_9GLOM</name>
<dbReference type="AlphaFoldDB" id="A0A397V230"/>
<comment type="caution">
    <text evidence="1">The sequence shown here is derived from an EMBL/GenBank/DDBJ whole genome shotgun (WGS) entry which is preliminary data.</text>
</comment>
<accession>A0A397V230</accession>
<reference evidence="1 2" key="1">
    <citation type="submission" date="2018-06" db="EMBL/GenBank/DDBJ databases">
        <title>Comparative genomics reveals the genomic features of Rhizophagus irregularis, R. cerebriforme, R. diaphanum and Gigaspora rosea, and their symbiotic lifestyle signature.</title>
        <authorList>
            <person name="Morin E."/>
            <person name="San Clemente H."/>
            <person name="Chen E.C.H."/>
            <person name="De La Providencia I."/>
            <person name="Hainaut M."/>
            <person name="Kuo A."/>
            <person name="Kohler A."/>
            <person name="Murat C."/>
            <person name="Tang N."/>
            <person name="Roy S."/>
            <person name="Loubradou J."/>
            <person name="Henrissat B."/>
            <person name="Grigoriev I.V."/>
            <person name="Corradi N."/>
            <person name="Roux C."/>
            <person name="Martin F.M."/>
        </authorList>
    </citation>
    <scope>NUCLEOTIDE SEQUENCE [LARGE SCALE GENOMIC DNA]</scope>
    <source>
        <strain evidence="1 2">DAOM 194757</strain>
    </source>
</reference>
<sequence>MALSIISAMMTCIMLTHVSLRCMHKALSFFFLSSSYKSWIIPRMIFLNKTKKHVKNNDAFLIRNLFIVYLINMFIKTF</sequence>
<dbReference type="EMBL" id="QKWP01000667">
    <property type="protein sequence ID" value="RIB16554.1"/>
    <property type="molecule type" value="Genomic_DNA"/>
</dbReference>
<proteinExistence type="predicted"/>
<organism evidence="1 2">
    <name type="scientific">Gigaspora rosea</name>
    <dbReference type="NCBI Taxonomy" id="44941"/>
    <lineage>
        <taxon>Eukaryota</taxon>
        <taxon>Fungi</taxon>
        <taxon>Fungi incertae sedis</taxon>
        <taxon>Mucoromycota</taxon>
        <taxon>Glomeromycotina</taxon>
        <taxon>Glomeromycetes</taxon>
        <taxon>Diversisporales</taxon>
        <taxon>Gigasporaceae</taxon>
        <taxon>Gigaspora</taxon>
    </lineage>
</organism>
<evidence type="ECO:0000313" key="2">
    <source>
        <dbReference type="Proteomes" id="UP000266673"/>
    </source>
</evidence>
<evidence type="ECO:0000313" key="1">
    <source>
        <dbReference type="EMBL" id="RIB16554.1"/>
    </source>
</evidence>
<protein>
    <submittedName>
        <fullName evidence="1">Uncharacterized protein</fullName>
    </submittedName>
</protein>
<dbReference type="Proteomes" id="UP000266673">
    <property type="component" value="Unassembled WGS sequence"/>
</dbReference>